<evidence type="ECO:0000256" key="2">
    <source>
        <dbReference type="ARBA" id="ARBA00023125"/>
    </source>
</evidence>
<name>A0ABQ5LT43_9RHOB</name>
<dbReference type="SUPFAM" id="SSF75516">
    <property type="entry name" value="Pheromone-binding domain of LuxR-like quorum-sensing transcription factors"/>
    <property type="match status" value="1"/>
</dbReference>
<dbReference type="Gene3D" id="1.10.10.10">
    <property type="entry name" value="Winged helix-like DNA-binding domain superfamily/Winged helix DNA-binding domain"/>
    <property type="match status" value="1"/>
</dbReference>
<dbReference type="InterPro" id="IPR000792">
    <property type="entry name" value="Tscrpt_reg_LuxR_C"/>
</dbReference>
<dbReference type="InterPro" id="IPR016032">
    <property type="entry name" value="Sig_transdc_resp-reg_C-effctor"/>
</dbReference>
<sequence length="210" mass="23349">MRLYLYNMGRNHVIDNLLVELGEQAPAGYYLALHIRFAAPLMMFQTFNPDWIDRYTQNAYALRDPLVAWGISRTGATRWSAIDLPDPFEIMREAATYGLVYGVCVSCGPMSSRTIASAARADREFTDEEIAAITGTVLHLHHETEPPDNLTPAEIEALKILASGERYAAGAARLGISESALKARLSTARKKLFARTSAEAIQRAKDYRLL</sequence>
<dbReference type="EMBL" id="BROH01000005">
    <property type="protein sequence ID" value="GKY88159.1"/>
    <property type="molecule type" value="Genomic_DNA"/>
</dbReference>
<dbReference type="InterPro" id="IPR036693">
    <property type="entry name" value="TF_LuxR_autoind-bd_dom_sf"/>
</dbReference>
<dbReference type="Gene3D" id="3.30.450.80">
    <property type="entry name" value="Transcription factor LuxR-like, autoinducer-binding domain"/>
    <property type="match status" value="1"/>
</dbReference>
<keyword evidence="2" id="KW-0238">DNA-binding</keyword>
<accession>A0ABQ5LT43</accession>
<reference evidence="5" key="1">
    <citation type="journal article" date="2023" name="Int. J. Syst. Evol. Microbiol.">
        <title>Sinisalibacter aestuarii sp. nov., isolated from estuarine sediment of the Arakawa River.</title>
        <authorList>
            <person name="Arafat S.T."/>
            <person name="Hirano S."/>
            <person name="Sato A."/>
            <person name="Takeuchi K."/>
            <person name="Yasuda T."/>
            <person name="Terahara T."/>
            <person name="Hamada M."/>
            <person name="Kobayashi T."/>
        </authorList>
    </citation>
    <scope>NUCLEOTIDE SEQUENCE</scope>
    <source>
        <strain evidence="5">B-399</strain>
    </source>
</reference>
<dbReference type="SMART" id="SM00421">
    <property type="entry name" value="HTH_LUXR"/>
    <property type="match status" value="1"/>
</dbReference>
<dbReference type="SUPFAM" id="SSF46894">
    <property type="entry name" value="C-terminal effector domain of the bipartite response regulators"/>
    <property type="match status" value="1"/>
</dbReference>
<dbReference type="InterPro" id="IPR005143">
    <property type="entry name" value="TF_LuxR_autoind-bd_dom"/>
</dbReference>
<evidence type="ECO:0000313" key="6">
    <source>
        <dbReference type="Proteomes" id="UP001144205"/>
    </source>
</evidence>
<dbReference type="Pfam" id="PF03472">
    <property type="entry name" value="Autoind_bind"/>
    <property type="match status" value="1"/>
</dbReference>
<proteinExistence type="predicted"/>
<keyword evidence="3" id="KW-0804">Transcription</keyword>
<keyword evidence="6" id="KW-1185">Reference proteome</keyword>
<feature type="domain" description="HTH luxR-type" evidence="4">
    <location>
        <begin position="147"/>
        <end position="204"/>
    </location>
</feature>
<protein>
    <submittedName>
        <fullName evidence="5">LuxR family transcriptional regulator</fullName>
    </submittedName>
</protein>
<keyword evidence="1" id="KW-0805">Transcription regulation</keyword>
<evidence type="ECO:0000259" key="4">
    <source>
        <dbReference type="SMART" id="SM00421"/>
    </source>
</evidence>
<evidence type="ECO:0000256" key="3">
    <source>
        <dbReference type="ARBA" id="ARBA00023163"/>
    </source>
</evidence>
<evidence type="ECO:0000256" key="1">
    <source>
        <dbReference type="ARBA" id="ARBA00023015"/>
    </source>
</evidence>
<dbReference type="Proteomes" id="UP001144205">
    <property type="component" value="Unassembled WGS sequence"/>
</dbReference>
<evidence type="ECO:0000313" key="5">
    <source>
        <dbReference type="EMBL" id="GKY88159.1"/>
    </source>
</evidence>
<dbReference type="InterPro" id="IPR036388">
    <property type="entry name" value="WH-like_DNA-bd_sf"/>
</dbReference>
<organism evidence="5 6">
    <name type="scientific">Sinisalibacter aestuarii</name>
    <dbReference type="NCBI Taxonomy" id="2949426"/>
    <lineage>
        <taxon>Bacteria</taxon>
        <taxon>Pseudomonadati</taxon>
        <taxon>Pseudomonadota</taxon>
        <taxon>Alphaproteobacteria</taxon>
        <taxon>Rhodobacterales</taxon>
        <taxon>Roseobacteraceae</taxon>
        <taxon>Sinisalibacter</taxon>
    </lineage>
</organism>
<gene>
    <name evidence="5" type="ORF">STA1M1_20280</name>
</gene>
<comment type="caution">
    <text evidence="5">The sequence shown here is derived from an EMBL/GenBank/DDBJ whole genome shotgun (WGS) entry which is preliminary data.</text>
</comment>